<dbReference type="InterPro" id="IPR017441">
    <property type="entry name" value="Protein_kinase_ATP_BS"/>
</dbReference>
<evidence type="ECO:0000259" key="12">
    <source>
        <dbReference type="PROSITE" id="PS50011"/>
    </source>
</evidence>
<evidence type="ECO:0000313" key="15">
    <source>
        <dbReference type="Proteomes" id="UP000324585"/>
    </source>
</evidence>
<feature type="region of interest" description="Disordered" evidence="11">
    <location>
        <begin position="69"/>
        <end position="90"/>
    </location>
</feature>
<dbReference type="Gene3D" id="1.10.510.10">
    <property type="entry name" value="Transferase(Phosphotransferase) domain 1"/>
    <property type="match status" value="1"/>
</dbReference>
<feature type="domain" description="Protein kinase" evidence="12">
    <location>
        <begin position="242"/>
        <end position="529"/>
    </location>
</feature>
<dbReference type="PROSITE" id="PS51285">
    <property type="entry name" value="AGC_KINASE_CTER"/>
    <property type="match status" value="1"/>
</dbReference>
<dbReference type="InterPro" id="IPR000719">
    <property type="entry name" value="Prot_kinase_dom"/>
</dbReference>
<evidence type="ECO:0000256" key="10">
    <source>
        <dbReference type="PROSITE-ProRule" id="PRU10141"/>
    </source>
</evidence>
<dbReference type="EC" id="2.7.11.1" evidence="1"/>
<feature type="compositionally biased region" description="Basic and acidic residues" evidence="11">
    <location>
        <begin position="69"/>
        <end position="80"/>
    </location>
</feature>
<evidence type="ECO:0000256" key="6">
    <source>
        <dbReference type="ARBA" id="ARBA00022777"/>
    </source>
</evidence>
<dbReference type="PROSITE" id="PS00107">
    <property type="entry name" value="PROTEIN_KINASE_ATP"/>
    <property type="match status" value="1"/>
</dbReference>
<evidence type="ECO:0000256" key="2">
    <source>
        <dbReference type="ARBA" id="ARBA00022527"/>
    </source>
</evidence>
<evidence type="ECO:0000256" key="1">
    <source>
        <dbReference type="ARBA" id="ARBA00012513"/>
    </source>
</evidence>
<evidence type="ECO:0000256" key="7">
    <source>
        <dbReference type="ARBA" id="ARBA00022840"/>
    </source>
</evidence>
<evidence type="ECO:0000256" key="3">
    <source>
        <dbReference type="ARBA" id="ARBA00022553"/>
    </source>
</evidence>
<comment type="catalytic activity">
    <reaction evidence="8">
        <text>L-threonyl-[protein] + ATP = O-phospho-L-threonyl-[protein] + ADP + H(+)</text>
        <dbReference type="Rhea" id="RHEA:46608"/>
        <dbReference type="Rhea" id="RHEA-COMP:11060"/>
        <dbReference type="Rhea" id="RHEA-COMP:11605"/>
        <dbReference type="ChEBI" id="CHEBI:15378"/>
        <dbReference type="ChEBI" id="CHEBI:30013"/>
        <dbReference type="ChEBI" id="CHEBI:30616"/>
        <dbReference type="ChEBI" id="CHEBI:61977"/>
        <dbReference type="ChEBI" id="CHEBI:456216"/>
        <dbReference type="EC" id="2.7.11.1"/>
    </reaction>
</comment>
<sequence length="657" mass="73196">MGLVHSGRTLEGERRNSTDGSAESGAGGASVSSANSGSVCGAALPSATLPIPTKAGGARYDVAARARSLGDGHGKEHEPAPDCDDEQESSSYIEHDEAAYWGASMQSRPSLTNRIKIPDVERASTQPNAVPYETTSLGDESGVAAPRHGSFLAAGPMLAECVGSGLTRRSSSKVEFSKRVLENYFADLGRWQRERRFRLQQHRMLLSLEADENARFRLECLFREQERELFYEQRKPIGPQDFMNIFVVGRGSSAEVSVVRCLRNDRFYAIKKMAKASFCRGKSRAARAWIERQVLLYSESPFLEQLRFSFQDAEFLYLVLEFSAGGDLMSMLIREHVLPEREVKFYGAEILLGVEALHNMGIIHRDLKPDNILFSNTGHAKVCDFGLSKSVWLDDDRGTLDSWPTSIADVQDLSQTERAALWRQLARKQKMTILGTPNYCAPEVLEGEYDTSADWFSFGCILYEMLVGYAPFSSQDVASTCFKIARLEEFFEIPESAGLSDEACDLLSLLICRRAMRLNAASIRAHPFFAGIDWDTLHLSEPPFVPELESEIDLRYFEDFLESNSQAAGPDHDQTNCQFLSPLKNAALYSEEENDFCTVASRISPESSSIASRKSSRLVFSDVITDLDVSFAGFTCKRLNGHSGRRKLEYSMFDAAH</sequence>
<accession>A0A5J4YZZ2</accession>
<keyword evidence="6 14" id="KW-0418">Kinase</keyword>
<keyword evidence="15" id="KW-1185">Reference proteome</keyword>
<feature type="compositionally biased region" description="Basic and acidic residues" evidence="11">
    <location>
        <begin position="8"/>
        <end position="17"/>
    </location>
</feature>
<dbReference type="FunFam" id="1.10.510.10:FF:000024">
    <property type="entry name" value="Probable serine/threonine-protein kinase cot-1"/>
    <property type="match status" value="1"/>
</dbReference>
<reference evidence="15" key="1">
    <citation type="journal article" date="2019" name="Nat. Commun.">
        <title>Expansion of phycobilisome linker gene families in mesophilic red algae.</title>
        <authorList>
            <person name="Lee J."/>
            <person name="Kim D."/>
            <person name="Bhattacharya D."/>
            <person name="Yoon H.S."/>
        </authorList>
    </citation>
    <scope>NUCLEOTIDE SEQUENCE [LARGE SCALE GENOMIC DNA]</scope>
    <source>
        <strain evidence="15">CCMP 1328</strain>
    </source>
</reference>
<protein>
    <recommendedName>
        <fullName evidence="1">non-specific serine/threonine protein kinase</fullName>
        <ecNumber evidence="1">2.7.11.1</ecNumber>
    </recommendedName>
</protein>
<proteinExistence type="predicted"/>
<dbReference type="PANTHER" id="PTHR24356:SF418">
    <property type="entry name" value="SERINE_THREONINE-PROTEIN KINASE WARTS"/>
    <property type="match status" value="1"/>
</dbReference>
<keyword evidence="7 10" id="KW-0067">ATP-binding</keyword>
<evidence type="ECO:0000313" key="14">
    <source>
        <dbReference type="EMBL" id="KAA8497201.1"/>
    </source>
</evidence>
<dbReference type="GO" id="GO:0005524">
    <property type="term" value="F:ATP binding"/>
    <property type="evidence" value="ECO:0007669"/>
    <property type="project" value="UniProtKB-UniRule"/>
</dbReference>
<dbReference type="PANTHER" id="PTHR24356">
    <property type="entry name" value="SERINE/THREONINE-PROTEIN KINASE"/>
    <property type="match status" value="1"/>
</dbReference>
<dbReference type="Pfam" id="PF00069">
    <property type="entry name" value="Pkinase"/>
    <property type="match status" value="1"/>
</dbReference>
<dbReference type="PROSITE" id="PS00108">
    <property type="entry name" value="PROTEIN_KINASE_ST"/>
    <property type="match status" value="1"/>
</dbReference>
<evidence type="ECO:0000256" key="8">
    <source>
        <dbReference type="ARBA" id="ARBA00047899"/>
    </source>
</evidence>
<dbReference type="GO" id="GO:0004674">
    <property type="term" value="F:protein serine/threonine kinase activity"/>
    <property type="evidence" value="ECO:0007669"/>
    <property type="project" value="UniProtKB-KW"/>
</dbReference>
<evidence type="ECO:0000259" key="13">
    <source>
        <dbReference type="PROSITE" id="PS51285"/>
    </source>
</evidence>
<dbReference type="Proteomes" id="UP000324585">
    <property type="component" value="Unassembled WGS sequence"/>
</dbReference>
<keyword evidence="5 10" id="KW-0547">Nucleotide-binding</keyword>
<feature type="compositionally biased region" description="Low complexity" evidence="11">
    <location>
        <begin position="20"/>
        <end position="43"/>
    </location>
</feature>
<feature type="domain" description="AGC-kinase C-terminal" evidence="13">
    <location>
        <begin position="530"/>
        <end position="592"/>
    </location>
</feature>
<evidence type="ECO:0000256" key="11">
    <source>
        <dbReference type="SAM" id="MobiDB-lite"/>
    </source>
</evidence>
<dbReference type="SMART" id="SM00220">
    <property type="entry name" value="S_TKc"/>
    <property type="match status" value="1"/>
</dbReference>
<dbReference type="GO" id="GO:0035556">
    <property type="term" value="P:intracellular signal transduction"/>
    <property type="evidence" value="ECO:0007669"/>
    <property type="project" value="TreeGrafter"/>
</dbReference>
<comment type="catalytic activity">
    <reaction evidence="9">
        <text>L-seryl-[protein] + ATP = O-phospho-L-seryl-[protein] + ADP + H(+)</text>
        <dbReference type="Rhea" id="RHEA:17989"/>
        <dbReference type="Rhea" id="RHEA-COMP:9863"/>
        <dbReference type="Rhea" id="RHEA-COMP:11604"/>
        <dbReference type="ChEBI" id="CHEBI:15378"/>
        <dbReference type="ChEBI" id="CHEBI:29999"/>
        <dbReference type="ChEBI" id="CHEBI:30616"/>
        <dbReference type="ChEBI" id="CHEBI:83421"/>
        <dbReference type="ChEBI" id="CHEBI:456216"/>
        <dbReference type="EC" id="2.7.11.1"/>
    </reaction>
</comment>
<feature type="region of interest" description="Disordered" evidence="11">
    <location>
        <begin position="1"/>
        <end position="55"/>
    </location>
</feature>
<dbReference type="InterPro" id="IPR000961">
    <property type="entry name" value="AGC-kinase_C"/>
</dbReference>
<gene>
    <name evidence="14" type="ORF">FVE85_0930</name>
</gene>
<dbReference type="InterPro" id="IPR011009">
    <property type="entry name" value="Kinase-like_dom_sf"/>
</dbReference>
<name>A0A5J4YZZ2_PORPP</name>
<dbReference type="InterPro" id="IPR050236">
    <property type="entry name" value="Ser_Thr_kinase_AGC"/>
</dbReference>
<dbReference type="OrthoDB" id="188179at2759"/>
<comment type="caution">
    <text evidence="14">The sequence shown here is derived from an EMBL/GenBank/DDBJ whole genome shotgun (WGS) entry which is preliminary data.</text>
</comment>
<evidence type="ECO:0000256" key="5">
    <source>
        <dbReference type="ARBA" id="ARBA00022741"/>
    </source>
</evidence>
<dbReference type="InterPro" id="IPR008271">
    <property type="entry name" value="Ser/Thr_kinase_AS"/>
</dbReference>
<feature type="binding site" evidence="10">
    <location>
        <position position="272"/>
    </location>
    <ligand>
        <name>ATP</name>
        <dbReference type="ChEBI" id="CHEBI:30616"/>
    </ligand>
</feature>
<dbReference type="AlphaFoldDB" id="A0A5J4YZZ2"/>
<evidence type="ECO:0000256" key="4">
    <source>
        <dbReference type="ARBA" id="ARBA00022679"/>
    </source>
</evidence>
<keyword evidence="4" id="KW-0808">Transferase</keyword>
<keyword evidence="2" id="KW-0723">Serine/threonine-protein kinase</keyword>
<organism evidence="14 15">
    <name type="scientific">Porphyridium purpureum</name>
    <name type="common">Red alga</name>
    <name type="synonym">Porphyridium cruentum</name>
    <dbReference type="NCBI Taxonomy" id="35688"/>
    <lineage>
        <taxon>Eukaryota</taxon>
        <taxon>Rhodophyta</taxon>
        <taxon>Bangiophyceae</taxon>
        <taxon>Porphyridiales</taxon>
        <taxon>Porphyridiaceae</taxon>
        <taxon>Porphyridium</taxon>
    </lineage>
</organism>
<dbReference type="Gene3D" id="3.30.200.20">
    <property type="entry name" value="Phosphorylase Kinase, domain 1"/>
    <property type="match status" value="1"/>
</dbReference>
<keyword evidence="3" id="KW-0597">Phosphoprotein</keyword>
<dbReference type="SMART" id="SM00133">
    <property type="entry name" value="S_TK_X"/>
    <property type="match status" value="1"/>
</dbReference>
<dbReference type="SUPFAM" id="SSF56112">
    <property type="entry name" value="Protein kinase-like (PK-like)"/>
    <property type="match status" value="1"/>
</dbReference>
<dbReference type="GO" id="GO:0007010">
    <property type="term" value="P:cytoskeleton organization"/>
    <property type="evidence" value="ECO:0007669"/>
    <property type="project" value="UniProtKB-ARBA"/>
</dbReference>
<evidence type="ECO:0000256" key="9">
    <source>
        <dbReference type="ARBA" id="ARBA00048679"/>
    </source>
</evidence>
<dbReference type="PROSITE" id="PS50011">
    <property type="entry name" value="PROTEIN_KINASE_DOM"/>
    <property type="match status" value="1"/>
</dbReference>
<dbReference type="EMBL" id="VRMN01000002">
    <property type="protein sequence ID" value="KAA8497201.1"/>
    <property type="molecule type" value="Genomic_DNA"/>
</dbReference>